<evidence type="ECO:0000313" key="2">
    <source>
        <dbReference type="Proteomes" id="UP000312495"/>
    </source>
</evidence>
<comment type="caution">
    <text evidence="1">The sequence shown here is derived from an EMBL/GenBank/DDBJ whole genome shotgun (WGS) entry which is preliminary data.</text>
</comment>
<dbReference type="EMBL" id="VEPV01000004">
    <property type="protein sequence ID" value="TNP14580.1"/>
    <property type="molecule type" value="Genomic_DNA"/>
</dbReference>
<sequence length="59" mass="6851">MKVVVAPFHRDTIQETVGKYTSGGKVLDVTIKEVSEMEYKREAFKPHNKIKEMDRKRGN</sequence>
<reference evidence="1 2" key="1">
    <citation type="submission" date="2019-06" db="EMBL/GenBank/DDBJ databases">
        <title>Biocontrol Bacillus strains from Vietnam.</title>
        <authorList>
            <person name="Borriss R."/>
            <person name="Lasch P."/>
            <person name="Thanh Tam L.T."/>
            <person name="Luong P.T."/>
            <person name="Phuong Thao L.T."/>
            <person name="Kim Chung L.T."/>
        </authorList>
    </citation>
    <scope>NUCLEOTIDE SEQUENCE [LARGE SCALE GENOMIC DNA]</scope>
    <source>
        <strain evidence="1 2">SN1</strain>
    </source>
</reference>
<proteinExistence type="predicted"/>
<gene>
    <name evidence="1" type="ORF">FHY71_14830</name>
</gene>
<accession>A0A5C5A5U4</accession>
<dbReference type="AlphaFoldDB" id="A0A5C5A5U4"/>
<dbReference type="Proteomes" id="UP000312495">
    <property type="component" value="Unassembled WGS sequence"/>
</dbReference>
<name>A0A5C5A5U4_9BACI</name>
<protein>
    <submittedName>
        <fullName evidence="1">Uncharacterized protein</fullName>
    </submittedName>
</protein>
<evidence type="ECO:0000313" key="1">
    <source>
        <dbReference type="EMBL" id="TNP14580.1"/>
    </source>
</evidence>
<organism evidence="1 2">
    <name type="scientific">Bacillus tropicus</name>
    <dbReference type="NCBI Taxonomy" id="2026188"/>
    <lineage>
        <taxon>Bacteria</taxon>
        <taxon>Bacillati</taxon>
        <taxon>Bacillota</taxon>
        <taxon>Bacilli</taxon>
        <taxon>Bacillales</taxon>
        <taxon>Bacillaceae</taxon>
        <taxon>Bacillus</taxon>
        <taxon>Bacillus cereus group</taxon>
    </lineage>
</organism>
<dbReference type="RefSeq" id="WP_000869915.1">
    <property type="nucleotide sequence ID" value="NZ_CP195032.1"/>
</dbReference>